<dbReference type="HOGENOM" id="CLU_159738_1_0_2"/>
<sequence length="127" mass="13829">MYISAHYCLFMYDNPPLGPVDLYSTTVTVRAMLLSADSSDATAVHSLSFEVISAVAEQEGIDPMDIEPPEYDALYDVINPEALDSLFAPREDGTSRGSGRVEFVFCGYHVVVTSDGDVDVLEEKGGR</sequence>
<dbReference type="eggNOG" id="arCOG08928">
    <property type="taxonomic scope" value="Archaea"/>
</dbReference>
<dbReference type="InterPro" id="IPR040624">
    <property type="entry name" value="HalOD1"/>
</dbReference>
<evidence type="ECO:0000313" key="2">
    <source>
        <dbReference type="EMBL" id="ADB60602.1"/>
    </source>
</evidence>
<gene>
    <name evidence="2" type="ordered locus">Htur_1717</name>
</gene>
<protein>
    <recommendedName>
        <fullName evidence="1">Halobacterial output domain-containing protein</fullName>
    </recommendedName>
</protein>
<evidence type="ECO:0000259" key="1">
    <source>
        <dbReference type="Pfam" id="PF18545"/>
    </source>
</evidence>
<dbReference type="KEGG" id="htu:Htur_1717"/>
<dbReference type="AlphaFoldDB" id="D2RS21"/>
<keyword evidence="3" id="KW-1185">Reference proteome</keyword>
<feature type="domain" description="Halobacterial output" evidence="1">
    <location>
        <begin position="46"/>
        <end position="120"/>
    </location>
</feature>
<dbReference type="Pfam" id="PF18545">
    <property type="entry name" value="HalOD1"/>
    <property type="match status" value="1"/>
</dbReference>
<dbReference type="Proteomes" id="UP000001903">
    <property type="component" value="Chromosome"/>
</dbReference>
<proteinExistence type="predicted"/>
<evidence type="ECO:0000313" key="3">
    <source>
        <dbReference type="Proteomes" id="UP000001903"/>
    </source>
</evidence>
<accession>D2RS21</accession>
<organism evidence="2 3">
    <name type="scientific">Haloterrigena turkmenica (strain ATCC 51198 / DSM 5511 / JCM 9101 / NCIMB 13204 / VKM B-1734 / 4k)</name>
    <name type="common">Halococcus turkmenicus</name>
    <dbReference type="NCBI Taxonomy" id="543526"/>
    <lineage>
        <taxon>Archaea</taxon>
        <taxon>Methanobacteriati</taxon>
        <taxon>Methanobacteriota</taxon>
        <taxon>Stenosarchaea group</taxon>
        <taxon>Halobacteria</taxon>
        <taxon>Halobacteriales</taxon>
        <taxon>Natrialbaceae</taxon>
        <taxon>Haloterrigena</taxon>
    </lineage>
</organism>
<name>D2RS21_HALTV</name>
<reference evidence="2 3" key="1">
    <citation type="journal article" date="2010" name="Stand. Genomic Sci.">
        <title>Complete genome sequence of Haloterrigena turkmenica type strain (4k).</title>
        <authorList>
            <person name="Saunders E."/>
            <person name="Tindall B.J."/>
            <person name="Fahnrich R."/>
            <person name="Lapidus A."/>
            <person name="Copeland A."/>
            <person name="Del Rio T.G."/>
            <person name="Lucas S."/>
            <person name="Chen F."/>
            <person name="Tice H."/>
            <person name="Cheng J.F."/>
            <person name="Han C."/>
            <person name="Detter J.C."/>
            <person name="Bruce D."/>
            <person name="Goodwin L."/>
            <person name="Chain P."/>
            <person name="Pitluck S."/>
            <person name="Pati A."/>
            <person name="Ivanova N."/>
            <person name="Mavromatis K."/>
            <person name="Chen A."/>
            <person name="Palaniappan K."/>
            <person name="Land M."/>
            <person name="Hauser L."/>
            <person name="Chang Y.J."/>
            <person name="Jeffries C.D."/>
            <person name="Brettin T."/>
            <person name="Rohde M."/>
            <person name="Goker M."/>
            <person name="Bristow J."/>
            <person name="Eisen J.A."/>
            <person name="Markowitz V."/>
            <person name="Hugenholtz P."/>
            <person name="Klenk H.P."/>
            <person name="Kyrpides N.C."/>
        </authorList>
    </citation>
    <scope>NUCLEOTIDE SEQUENCE [LARGE SCALE GENOMIC DNA]</scope>
    <source>
        <strain evidence="3">ATCC 51198 / DSM 5511 / JCM 9101 / NCIMB 13204 / VKM B-1734 / 4k</strain>
    </source>
</reference>
<dbReference type="EMBL" id="CP001860">
    <property type="protein sequence ID" value="ADB60602.1"/>
    <property type="molecule type" value="Genomic_DNA"/>
</dbReference>